<dbReference type="PANTHER" id="PTHR30290">
    <property type="entry name" value="PERIPLASMIC BINDING COMPONENT OF ABC TRANSPORTER"/>
    <property type="match status" value="1"/>
</dbReference>
<keyword evidence="5" id="KW-1185">Reference proteome</keyword>
<dbReference type="Proteomes" id="UP001527882">
    <property type="component" value="Unassembled WGS sequence"/>
</dbReference>
<gene>
    <name evidence="4" type="ORF">O9H85_13835</name>
</gene>
<evidence type="ECO:0000313" key="4">
    <source>
        <dbReference type="EMBL" id="MCZ8513493.1"/>
    </source>
</evidence>
<protein>
    <submittedName>
        <fullName evidence="4">ABC transporter substrate-binding protein</fullName>
    </submittedName>
</protein>
<dbReference type="PANTHER" id="PTHR30290:SF72">
    <property type="entry name" value="HTH-TYPE TRANSCRIPTIONAL REGULATOR SGRR"/>
    <property type="match status" value="1"/>
</dbReference>
<dbReference type="InterPro" id="IPR039424">
    <property type="entry name" value="SBP_5"/>
</dbReference>
<comment type="caution">
    <text evidence="4">The sequence shown here is derived from an EMBL/GenBank/DDBJ whole genome shotgun (WGS) entry which is preliminary data.</text>
</comment>
<accession>A0ABT4Q9I8</accession>
<proteinExistence type="predicted"/>
<keyword evidence="1" id="KW-0238">DNA-binding</keyword>
<evidence type="ECO:0000313" key="5">
    <source>
        <dbReference type="Proteomes" id="UP001527882"/>
    </source>
</evidence>
<dbReference type="Gene3D" id="3.10.105.10">
    <property type="entry name" value="Dipeptide-binding Protein, Domain 3"/>
    <property type="match status" value="1"/>
</dbReference>
<dbReference type="InterPro" id="IPR000914">
    <property type="entry name" value="SBP_5_dom"/>
</dbReference>
<evidence type="ECO:0000256" key="1">
    <source>
        <dbReference type="ARBA" id="ARBA00023125"/>
    </source>
</evidence>
<feature type="domain" description="Solute-binding protein family 5" evidence="2">
    <location>
        <begin position="175"/>
        <end position="500"/>
    </location>
</feature>
<name>A0ABT4Q9I8_9BACL</name>
<dbReference type="EMBL" id="JAQAGZ010000008">
    <property type="protein sequence ID" value="MCZ8513493.1"/>
    <property type="molecule type" value="Genomic_DNA"/>
</dbReference>
<dbReference type="Gene3D" id="3.40.190.10">
    <property type="entry name" value="Periplasmic binding protein-like II"/>
    <property type="match status" value="1"/>
</dbReference>
<feature type="domain" description="Transcriptional regulator SgrR N-terminal HTH" evidence="3">
    <location>
        <begin position="4"/>
        <end position="97"/>
    </location>
</feature>
<organism evidence="4 5">
    <name type="scientific">Paenibacillus gyeongsangnamensis</name>
    <dbReference type="NCBI Taxonomy" id="3388067"/>
    <lineage>
        <taxon>Bacteria</taxon>
        <taxon>Bacillati</taxon>
        <taxon>Bacillota</taxon>
        <taxon>Bacilli</taxon>
        <taxon>Bacillales</taxon>
        <taxon>Paenibacillaceae</taxon>
        <taxon>Paenibacillus</taxon>
    </lineage>
</organism>
<dbReference type="RefSeq" id="WP_269882015.1">
    <property type="nucleotide sequence ID" value="NZ_JAQAGZ010000008.1"/>
</dbReference>
<reference evidence="4 5" key="1">
    <citation type="submission" date="2022-12" db="EMBL/GenBank/DDBJ databases">
        <title>Draft genome sequence of Paenibacillus sp. dW9.</title>
        <authorList>
            <person name="Choi E.-W."/>
            <person name="Kim D.-U."/>
        </authorList>
    </citation>
    <scope>NUCLEOTIDE SEQUENCE [LARGE SCALE GENOMIC DNA]</scope>
    <source>
        <strain evidence="5">dW9</strain>
    </source>
</reference>
<dbReference type="SUPFAM" id="SSF53850">
    <property type="entry name" value="Periplasmic binding protein-like II"/>
    <property type="match status" value="1"/>
</dbReference>
<dbReference type="InterPro" id="IPR025370">
    <property type="entry name" value="SgrR_HTH_N"/>
</dbReference>
<evidence type="ECO:0000259" key="2">
    <source>
        <dbReference type="Pfam" id="PF00496"/>
    </source>
</evidence>
<evidence type="ECO:0000259" key="3">
    <source>
        <dbReference type="Pfam" id="PF12793"/>
    </source>
</evidence>
<sequence length="604" mass="70120">MLELQYLQLNQAYPGSAFASDPVEVTIADLISLWTCSERNVKMILKKLAALGYIEWIPGRGRGHASRLRCIANAQELLLEHARQSVHKGQLDEALLLDRFGRGQETKGQFMEWLSAYFGYQREEWDQQQLDTLRVPVFRPVRTLDPASTFYALEAHLVKQVYNTLVTYHPQRRMIEPQLAHYWEVSDDALEWKFYLRRGIAFHHGKELTAHDVAFTFRWLMDRSKPLPQRWLYEQLNEVRVLDNRAVSFHLNAPNQLFLRYLCFSASSVLPSDRPEPEAMDQGGLLPSGTGPFKLTDWSPNRCVLEAHRDYFEGRPHLDRVELTNVPEEERNHLTFPVLNSVLCIHGGEQGPRGTQGTDSDWEAIQLINDGCTMMTYNMKKNGPQQDVRFRKALHHLVDRGSLVQTLGENRRYPASGLQPHDYLVQHDQAYDPATARRLLEDMAYDGTPFRISTNYKHYKDALWIRDRCRDFGVVVEVTCYDTYELTYSEVVRETDAILYQFINDEGEVSLLELFLREDSFIRAHMHEEIKARVDKIAADLLSSASPDYRKHRLNDLEELLGHEHVVMFLLFKELNTFFNPSVRGVTVNSTGWIDFKNIWLQSV</sequence>
<dbReference type="Pfam" id="PF12793">
    <property type="entry name" value="SgrR_N"/>
    <property type="match status" value="1"/>
</dbReference>
<dbReference type="Pfam" id="PF00496">
    <property type="entry name" value="SBP_bac_5"/>
    <property type="match status" value="1"/>
</dbReference>